<evidence type="ECO:0000313" key="3">
    <source>
        <dbReference type="Proteomes" id="UP000003233"/>
    </source>
</evidence>
<sequence length="122" mass="14006">MKIAIALEENKYESQVDKRFGRAAYFLIIDIETKKYKIVENEAKNEVSGAGLKVIRNLIAWKVDEIVAEEVGPKAVMLIKELEIPIYKLGNINKVEEVLKAYNQKKLKKFDFSNKCQGLKMV</sequence>
<dbReference type="InterPro" id="IPR033913">
    <property type="entry name" value="MTH1175_dom"/>
</dbReference>
<dbReference type="PANTHER" id="PTHR42983:SF1">
    <property type="entry name" value="IRON-MOLYBDENUM PROTEIN"/>
    <property type="match status" value="1"/>
</dbReference>
<reference evidence="2 3" key="1">
    <citation type="submission" date="2012-07" db="EMBL/GenBank/DDBJ databases">
        <title>The Genome Sequence of Fusobacterium ulcerans 12_1B.</title>
        <authorList>
            <consortium name="The Broad Institute Genome Sequencing Platform"/>
            <person name="Earl A."/>
            <person name="Ward D."/>
            <person name="Feldgarden M."/>
            <person name="Gevers D."/>
            <person name="Strauss J."/>
            <person name="Ambrose C.E."/>
            <person name="Allen-Vercoe E."/>
            <person name="Walker B."/>
            <person name="Young S.K."/>
            <person name="Zeng Q."/>
            <person name="Gargeya S."/>
            <person name="Fitzgerald M."/>
            <person name="Haas B."/>
            <person name="Abouelleil A."/>
            <person name="Alvarado L."/>
            <person name="Arachchi H.M."/>
            <person name="Berlin A.M."/>
            <person name="Chapman S.B."/>
            <person name="Goldberg J."/>
            <person name="Griggs A."/>
            <person name="Gujja S."/>
            <person name="Hansen M."/>
            <person name="Howarth C."/>
            <person name="Imamovic A."/>
            <person name="Larimer J."/>
            <person name="McCowen C."/>
            <person name="Montmayeur A."/>
            <person name="Murphy C."/>
            <person name="Neiman D."/>
            <person name="Pearson M."/>
            <person name="Priest M."/>
            <person name="Roberts A."/>
            <person name="Saif S."/>
            <person name="Shea T."/>
            <person name="Sisk P."/>
            <person name="Sykes S."/>
            <person name="Wortman J."/>
            <person name="Nusbaum C."/>
            <person name="Birren B."/>
        </authorList>
    </citation>
    <scope>NUCLEOTIDE SEQUENCE [LARGE SCALE GENOMIC DNA]</scope>
    <source>
        <strain evidence="2 3">12_1B</strain>
    </source>
</reference>
<organism evidence="2 3">
    <name type="scientific">Fusobacterium ulcerans 12-1B</name>
    <dbReference type="NCBI Taxonomy" id="457404"/>
    <lineage>
        <taxon>Bacteria</taxon>
        <taxon>Fusobacteriati</taxon>
        <taxon>Fusobacteriota</taxon>
        <taxon>Fusobacteriia</taxon>
        <taxon>Fusobacteriales</taxon>
        <taxon>Fusobacteriaceae</taxon>
        <taxon>Fusobacterium</taxon>
    </lineage>
</organism>
<accession>H1PYG7</accession>
<dbReference type="PANTHER" id="PTHR42983">
    <property type="entry name" value="DINITROGENASE IRON-MOLYBDENUM COFACTOR PROTEIN-RELATED"/>
    <property type="match status" value="1"/>
</dbReference>
<evidence type="ECO:0000259" key="1">
    <source>
        <dbReference type="Pfam" id="PF02579"/>
    </source>
</evidence>
<dbReference type="AlphaFoldDB" id="H1PYG7"/>
<dbReference type="InterPro" id="IPR003731">
    <property type="entry name" value="Di-Nase_FeMo-co_biosynth"/>
</dbReference>
<dbReference type="Gene3D" id="3.30.420.130">
    <property type="entry name" value="Dinitrogenase iron-molybdenum cofactor biosynthesis domain"/>
    <property type="match status" value="1"/>
</dbReference>
<dbReference type="Pfam" id="PF02579">
    <property type="entry name" value="Nitro_FeMo-Co"/>
    <property type="match status" value="1"/>
</dbReference>
<protein>
    <recommendedName>
        <fullName evidence="1">Dinitrogenase iron-molybdenum cofactor biosynthesis domain-containing protein</fullName>
    </recommendedName>
</protein>
<evidence type="ECO:0000313" key="2">
    <source>
        <dbReference type="EMBL" id="EHO77304.1"/>
    </source>
</evidence>
<dbReference type="Proteomes" id="UP000003233">
    <property type="component" value="Unassembled WGS sequence"/>
</dbReference>
<proteinExistence type="predicted"/>
<keyword evidence="3" id="KW-1185">Reference proteome</keyword>
<dbReference type="EMBL" id="AGWJ02000035">
    <property type="protein sequence ID" value="EHO77304.1"/>
    <property type="molecule type" value="Genomic_DNA"/>
</dbReference>
<dbReference type="BioCyc" id="FSP457404-HMP:GTSQ-3514-MONOMER"/>
<dbReference type="InterPro" id="IPR036105">
    <property type="entry name" value="DiNase_FeMo-co_biosyn_sf"/>
</dbReference>
<dbReference type="SUPFAM" id="SSF53146">
    <property type="entry name" value="Nitrogenase accessory factor-like"/>
    <property type="match status" value="1"/>
</dbReference>
<comment type="caution">
    <text evidence="2">The sequence shown here is derived from an EMBL/GenBank/DDBJ whole genome shotgun (WGS) entry which is preliminary data.</text>
</comment>
<dbReference type="CDD" id="cd00851">
    <property type="entry name" value="MTH1175"/>
    <property type="match status" value="1"/>
</dbReference>
<dbReference type="HOGENOM" id="CLU_104194_0_2_0"/>
<name>H1PYG7_9FUSO</name>
<gene>
    <name evidence="2" type="ORF">HMPREF0402_03460</name>
</gene>
<dbReference type="RefSeq" id="WP_008699392.1">
    <property type="nucleotide sequence ID" value="NZ_KE161012.1"/>
</dbReference>
<dbReference type="PATRIC" id="fig|457404.5.peg.3564"/>
<feature type="domain" description="Dinitrogenase iron-molybdenum cofactor biosynthesis" evidence="1">
    <location>
        <begin position="13"/>
        <end position="103"/>
    </location>
</feature>